<reference evidence="3 4" key="1">
    <citation type="submission" date="2018-06" db="EMBL/GenBank/DDBJ databases">
        <title>Genomic Encyclopedia of Archaeal and Bacterial Type Strains, Phase II (KMG-II): from individual species to whole genera.</title>
        <authorList>
            <person name="Goeker M."/>
        </authorList>
    </citation>
    <scope>NUCLEOTIDE SEQUENCE [LARGE SCALE GENOMIC DNA]</scope>
    <source>
        <strain evidence="3 4">ATCC BAA-1881</strain>
    </source>
</reference>
<dbReference type="GO" id="GO:0045900">
    <property type="term" value="P:negative regulation of translational elongation"/>
    <property type="evidence" value="ECO:0007669"/>
    <property type="project" value="TreeGrafter"/>
</dbReference>
<dbReference type="Gene3D" id="3.30.160.100">
    <property type="entry name" value="Ribosome hibernation promotion factor-like"/>
    <property type="match status" value="1"/>
</dbReference>
<feature type="domain" description="Sigma 54 modulation/S30EA ribosomal protein C-terminal" evidence="2">
    <location>
        <begin position="153"/>
        <end position="201"/>
    </location>
</feature>
<gene>
    <name evidence="3" type="ORF">EI42_01619</name>
</gene>
<dbReference type="InterPro" id="IPR003489">
    <property type="entry name" value="RHF/RaiA"/>
</dbReference>
<dbReference type="InterPro" id="IPR032528">
    <property type="entry name" value="Ribosom_S30AE_C"/>
</dbReference>
<sequence length="209" mass="23667">MEREVHMEINIEGRQLPVTPQLRQQVERKVRRLARLVGDNARVEVIVGEEQTRSSKDRYTVQISLPGSSHAIRSKVSALNTSAALDLVLDKIEAQLGKQKGRQTAKRHKGAPMKRLALSRSGQLSAIEAGNEREETSVGEQENEQIWSRIKEIRRLPTRPMNDQEVIAEMERTGATYFPFYNQETDSVNVMYRLDDGGYGLLVPALEEV</sequence>
<evidence type="ECO:0000313" key="4">
    <source>
        <dbReference type="Proteomes" id="UP000248806"/>
    </source>
</evidence>
<proteinExistence type="predicted"/>
<dbReference type="GO" id="GO:0022627">
    <property type="term" value="C:cytosolic small ribosomal subunit"/>
    <property type="evidence" value="ECO:0007669"/>
    <property type="project" value="TreeGrafter"/>
</dbReference>
<dbReference type="Gene3D" id="3.30.505.50">
    <property type="entry name" value="Sigma 54 modulation/S30EA ribosomal protein, C-terminal domain"/>
    <property type="match status" value="1"/>
</dbReference>
<dbReference type="InterPro" id="IPR036567">
    <property type="entry name" value="RHF-like"/>
</dbReference>
<dbReference type="EMBL" id="QKUF01000003">
    <property type="protein sequence ID" value="PZW33069.1"/>
    <property type="molecule type" value="Genomic_DNA"/>
</dbReference>
<keyword evidence="1" id="KW-0810">Translation regulation</keyword>
<dbReference type="PANTHER" id="PTHR33231:SF1">
    <property type="entry name" value="30S RIBOSOMAL PROTEIN"/>
    <property type="match status" value="1"/>
</dbReference>
<dbReference type="Pfam" id="PF02482">
    <property type="entry name" value="Ribosomal_S30AE"/>
    <property type="match status" value="1"/>
</dbReference>
<name>A0A326UBY2_THEHA</name>
<dbReference type="NCBIfam" id="TIGR00741">
    <property type="entry name" value="yfiA"/>
    <property type="match status" value="1"/>
</dbReference>
<dbReference type="GO" id="GO:0043024">
    <property type="term" value="F:ribosomal small subunit binding"/>
    <property type="evidence" value="ECO:0007669"/>
    <property type="project" value="TreeGrafter"/>
</dbReference>
<dbReference type="Pfam" id="PF16321">
    <property type="entry name" value="Ribosom_S30AE_C"/>
    <property type="match status" value="1"/>
</dbReference>
<accession>A0A326UBY2</accession>
<evidence type="ECO:0000256" key="1">
    <source>
        <dbReference type="ARBA" id="ARBA00022845"/>
    </source>
</evidence>
<dbReference type="Proteomes" id="UP000248806">
    <property type="component" value="Unassembled WGS sequence"/>
</dbReference>
<dbReference type="InterPro" id="IPR050574">
    <property type="entry name" value="HPF/YfiA_ribosome-assoc"/>
</dbReference>
<evidence type="ECO:0000259" key="2">
    <source>
        <dbReference type="Pfam" id="PF16321"/>
    </source>
</evidence>
<keyword evidence="4" id="KW-1185">Reference proteome</keyword>
<dbReference type="SUPFAM" id="SSF69754">
    <property type="entry name" value="Ribosome binding protein Y (YfiA homologue)"/>
    <property type="match status" value="1"/>
</dbReference>
<evidence type="ECO:0000313" key="3">
    <source>
        <dbReference type="EMBL" id="PZW33069.1"/>
    </source>
</evidence>
<dbReference type="AlphaFoldDB" id="A0A326UBY2"/>
<protein>
    <submittedName>
        <fullName evidence="3">Putative sigma-54 modulation protein</fullName>
    </submittedName>
</protein>
<dbReference type="InterPro" id="IPR038416">
    <property type="entry name" value="Ribosom_S30AE_C_sf"/>
</dbReference>
<dbReference type="PANTHER" id="PTHR33231">
    <property type="entry name" value="30S RIBOSOMAL PROTEIN"/>
    <property type="match status" value="1"/>
</dbReference>
<organism evidence="3 4">
    <name type="scientific">Thermosporothrix hazakensis</name>
    <dbReference type="NCBI Taxonomy" id="644383"/>
    <lineage>
        <taxon>Bacteria</taxon>
        <taxon>Bacillati</taxon>
        <taxon>Chloroflexota</taxon>
        <taxon>Ktedonobacteria</taxon>
        <taxon>Ktedonobacterales</taxon>
        <taxon>Thermosporotrichaceae</taxon>
        <taxon>Thermosporothrix</taxon>
    </lineage>
</organism>
<comment type="caution">
    <text evidence="3">The sequence shown here is derived from an EMBL/GenBank/DDBJ whole genome shotgun (WGS) entry which is preliminary data.</text>
</comment>